<name>A0A2K4MUA8_9NEIS</name>
<dbReference type="SUPFAM" id="SSF53756">
    <property type="entry name" value="UDP-Glycosyltransferase/glycogen phosphorylase"/>
    <property type="match status" value="1"/>
</dbReference>
<organism evidence="3 4">
    <name type="scientific">Chromobacterium sinusclupearum</name>
    <dbReference type="NCBI Taxonomy" id="2077146"/>
    <lineage>
        <taxon>Bacteria</taxon>
        <taxon>Pseudomonadati</taxon>
        <taxon>Pseudomonadota</taxon>
        <taxon>Betaproteobacteria</taxon>
        <taxon>Neisseriales</taxon>
        <taxon>Chromobacteriaceae</taxon>
        <taxon>Chromobacterium</taxon>
    </lineage>
</organism>
<accession>A0A2K4MUA8</accession>
<reference evidence="3 4" key="1">
    <citation type="submission" date="2018-01" db="EMBL/GenBank/DDBJ databases">
        <title>Genomic Sequence of Chromobacterium MWU13-2610 from wild cranberry bogs within the Cape Cod National Seashore.</title>
        <authorList>
            <person name="O'Hara-Hanley K."/>
            <person name="Soby S."/>
            <person name="Harrison A."/>
        </authorList>
    </citation>
    <scope>NUCLEOTIDE SEQUENCE [LARGE SCALE GENOMIC DNA]</scope>
    <source>
        <strain evidence="3 4">MWU13-2610</strain>
    </source>
</reference>
<dbReference type="AlphaFoldDB" id="A0A2K4MUA8"/>
<keyword evidence="4" id="KW-1185">Reference proteome</keyword>
<gene>
    <name evidence="3" type="ORF">C2134_00925</name>
</gene>
<comment type="caution">
    <text evidence="3">The sequence shown here is derived from an EMBL/GenBank/DDBJ whole genome shotgun (WGS) entry which is preliminary data.</text>
</comment>
<evidence type="ECO:0000256" key="1">
    <source>
        <dbReference type="ARBA" id="ARBA00022679"/>
    </source>
</evidence>
<feature type="domain" description="Glycosyl transferase family 1" evidence="2">
    <location>
        <begin position="83"/>
        <end position="223"/>
    </location>
</feature>
<dbReference type="PANTHER" id="PTHR46401:SF2">
    <property type="entry name" value="GLYCOSYLTRANSFERASE WBBK-RELATED"/>
    <property type="match status" value="1"/>
</dbReference>
<proteinExistence type="predicted"/>
<dbReference type="EMBL" id="PPTF01000004">
    <property type="protein sequence ID" value="POB00560.1"/>
    <property type="molecule type" value="Genomic_DNA"/>
</dbReference>
<evidence type="ECO:0000259" key="2">
    <source>
        <dbReference type="Pfam" id="PF00534"/>
    </source>
</evidence>
<dbReference type="InterPro" id="IPR001296">
    <property type="entry name" value="Glyco_trans_1"/>
</dbReference>
<protein>
    <recommendedName>
        <fullName evidence="2">Glycosyl transferase family 1 domain-containing protein</fullName>
    </recommendedName>
</protein>
<dbReference type="PANTHER" id="PTHR46401">
    <property type="entry name" value="GLYCOSYLTRANSFERASE WBBK-RELATED"/>
    <property type="match status" value="1"/>
</dbReference>
<dbReference type="Gene3D" id="3.40.50.2000">
    <property type="entry name" value="Glycogen Phosphorylase B"/>
    <property type="match status" value="2"/>
</dbReference>
<dbReference type="GO" id="GO:0009103">
    <property type="term" value="P:lipopolysaccharide biosynthetic process"/>
    <property type="evidence" value="ECO:0007669"/>
    <property type="project" value="TreeGrafter"/>
</dbReference>
<evidence type="ECO:0000313" key="3">
    <source>
        <dbReference type="EMBL" id="POB00560.1"/>
    </source>
</evidence>
<sequence>MIYLHQPIPFSSGRWSPFKRDERVLFLYKYFYSFFISIFIKKSDNIVVQTEWMRDAVRSRNWVHSKNIHVIKPSIGFDENIVKTKRIIEEEYVFYPASSVSYKNHVILAKAIARLKNKIKLAVSILPGENDEFDKLVDKLDIKDRVIYLGYQDKIGMQSLYQNALAVVFPSKLETFGLPLSEAASMGKYIIASDASFSREVLKGYPGVKFCDADDDEQWCQALSSIIGKKMDVEPLSIKYESGWADFFNLIESILCSNPKNY</sequence>
<dbReference type="GO" id="GO:0016757">
    <property type="term" value="F:glycosyltransferase activity"/>
    <property type="evidence" value="ECO:0007669"/>
    <property type="project" value="InterPro"/>
</dbReference>
<dbReference type="Proteomes" id="UP000236416">
    <property type="component" value="Unassembled WGS sequence"/>
</dbReference>
<dbReference type="Pfam" id="PF00534">
    <property type="entry name" value="Glycos_transf_1"/>
    <property type="match status" value="1"/>
</dbReference>
<evidence type="ECO:0000313" key="4">
    <source>
        <dbReference type="Proteomes" id="UP000236416"/>
    </source>
</evidence>
<keyword evidence="1" id="KW-0808">Transferase</keyword>